<evidence type="ECO:0000259" key="11">
    <source>
        <dbReference type="PROSITE" id="PS51820"/>
    </source>
</evidence>
<dbReference type="SUPFAM" id="SSF52279">
    <property type="entry name" value="Beta-D-glucan exohydrolase, C-terminal domain"/>
    <property type="match status" value="1"/>
</dbReference>
<dbReference type="InterPro" id="IPR001764">
    <property type="entry name" value="Glyco_hydro_3_N"/>
</dbReference>
<evidence type="ECO:0000256" key="6">
    <source>
        <dbReference type="ARBA" id="ARBA00023001"/>
    </source>
</evidence>
<keyword evidence="7" id="KW-0325">Glycoprotein</keyword>
<dbReference type="Pfam" id="PF00933">
    <property type="entry name" value="Glyco_hydro_3"/>
    <property type="match status" value="1"/>
</dbReference>
<comment type="catalytic activity">
    <reaction evidence="1">
        <text>Hydrolysis of terminal, non-reducing beta-D-glucosyl residues with release of beta-D-glucose.</text>
        <dbReference type="EC" id="3.2.1.21"/>
    </reaction>
</comment>
<dbReference type="InterPro" id="IPR017853">
    <property type="entry name" value="GH"/>
</dbReference>
<keyword evidence="8" id="KW-0119">Carbohydrate metabolism</keyword>
<sequence length="877" mass="97009">MCFSSAVGATVPFDDRTGANMLDDIESLLSSLTLDEKISLIAGKSQWRTADIERLGIPSLKLGFRSHIDVRWTFWSAGEIFGEGVPAAFLPSGVSLGATWDKDLLFEIAELLADECKTKSASVLLAPTICIHRHPLGGRNFESFSEDPYLTGKLATSYVRGLQSRGVGATPKHFVGKSNDQETKRFKYNAHIATRALREIYLLPFQMVVRDANPWCMMTAYNKVNGHYCDTSKELLIDIARTEWGWQGVFTSDWGGTTSSVASINNGLDLEMPGPPVRRSKELLEQPLREGLIDLTRVDESAGRILRLLKKAGRFLDPRDDPELCDNTPEKRDLLCRAASAGIVMLKNEAGALPLKPSDNIKRLAVVGPNADRVVAGGGGSSYIKAPYWTSVSDSVKKMFGSTTTEILSATGAKVNRYLPVCKVAQNPDTGRPGAAIDWFQGQDFINPPVATTHTDDLYYMSFGTVPPEIDSAAANWSFRVRATLRPLTSGRHAISLASIGPARLYLDGACVAQQSGSFAEKGSLFFTYGSEEEVIYIDMTEGHNYDICIDYCSHDRQTQPHLRDLLDPMEDQFQGIRLGFEEFDTKDRPAEAAHLASQCEAAIVVVGRDKEWETEGQDILSFELPGEQVRLIREVAAVCKRTIVLVQAGTPIEMASWIDSVQAVLYTWYQGQELGNAAAGVLCGQFNPSGRLPVTFPQRIEDCPAFSSFPGEQNETYYSEGLFVGYRWWDLLSIQPLFPLGFGLSYNKFEISPGDISAKSLEQASQIWLTVHVRNTGGNDMPGRETVVAWFSQCSPKRLLRPKKQICGFSKSRPLLPNEQEEVKIEIDFHAFGMYDTERAAWVIDAEAEFEVLVGTTSSNAAPAWRLKASQAMEWR</sequence>
<dbReference type="EC" id="3.2.1.21" evidence="4"/>
<dbReference type="InterPro" id="IPR026891">
    <property type="entry name" value="Fn3-like"/>
</dbReference>
<dbReference type="Gene3D" id="3.40.50.1700">
    <property type="entry name" value="Glycoside hydrolase family 3 C-terminal domain"/>
    <property type="match status" value="1"/>
</dbReference>
<dbReference type="Proteomes" id="UP001148299">
    <property type="component" value="Unassembled WGS sequence"/>
</dbReference>
<dbReference type="InterPro" id="IPR013783">
    <property type="entry name" value="Ig-like_fold"/>
</dbReference>
<gene>
    <name evidence="12" type="ORF">N7541_007893</name>
</gene>
<keyword evidence="9" id="KW-0326">Glycosidase</keyword>
<protein>
    <recommendedName>
        <fullName evidence="4">beta-glucosidase</fullName>
        <ecNumber evidence="4">3.2.1.21</ecNumber>
    </recommendedName>
</protein>
<dbReference type="Pfam" id="PF07691">
    <property type="entry name" value="PA14"/>
    <property type="match status" value="1"/>
</dbReference>
<dbReference type="Gene3D" id="3.20.20.300">
    <property type="entry name" value="Glycoside hydrolase, family 3, N-terminal domain"/>
    <property type="match status" value="1"/>
</dbReference>
<dbReference type="Gene3D" id="2.60.40.10">
    <property type="entry name" value="Immunoglobulins"/>
    <property type="match status" value="1"/>
</dbReference>
<comment type="pathway">
    <text evidence="2">Glycan metabolism; cellulose degradation.</text>
</comment>
<keyword evidence="6" id="KW-0136">Cellulose degradation</keyword>
<dbReference type="Pfam" id="PF14310">
    <property type="entry name" value="Fn3-like"/>
    <property type="match status" value="1"/>
</dbReference>
<dbReference type="PANTHER" id="PTHR42715">
    <property type="entry name" value="BETA-GLUCOSIDASE"/>
    <property type="match status" value="1"/>
</dbReference>
<dbReference type="EMBL" id="JAPZBR010000006">
    <property type="protein sequence ID" value="KAJ5350166.1"/>
    <property type="molecule type" value="Genomic_DNA"/>
</dbReference>
<dbReference type="SMART" id="SM00758">
    <property type="entry name" value="PA14"/>
    <property type="match status" value="1"/>
</dbReference>
<evidence type="ECO:0000313" key="12">
    <source>
        <dbReference type="EMBL" id="KAJ5350166.1"/>
    </source>
</evidence>
<reference evidence="12" key="1">
    <citation type="submission" date="2022-12" db="EMBL/GenBank/DDBJ databases">
        <authorList>
            <person name="Petersen C."/>
        </authorList>
    </citation>
    <scope>NUCLEOTIDE SEQUENCE</scope>
    <source>
        <strain evidence="12">IBT 35675</strain>
    </source>
</reference>
<evidence type="ECO:0000256" key="4">
    <source>
        <dbReference type="ARBA" id="ARBA00012744"/>
    </source>
</evidence>
<dbReference type="GO" id="GO:0008422">
    <property type="term" value="F:beta-glucosidase activity"/>
    <property type="evidence" value="ECO:0007669"/>
    <property type="project" value="UniProtKB-EC"/>
</dbReference>
<proteinExistence type="inferred from homology"/>
<feature type="domain" description="PA14" evidence="11">
    <location>
        <begin position="430"/>
        <end position="595"/>
    </location>
</feature>
<dbReference type="SUPFAM" id="SSF51445">
    <property type="entry name" value="(Trans)glycosidases"/>
    <property type="match status" value="1"/>
</dbReference>
<comment type="similarity">
    <text evidence="3">Belongs to the glycosyl hydrolase 3 family.</text>
</comment>
<evidence type="ECO:0000256" key="9">
    <source>
        <dbReference type="ARBA" id="ARBA00023295"/>
    </source>
</evidence>
<evidence type="ECO:0000256" key="1">
    <source>
        <dbReference type="ARBA" id="ARBA00000448"/>
    </source>
</evidence>
<evidence type="ECO:0000256" key="10">
    <source>
        <dbReference type="ARBA" id="ARBA00023326"/>
    </source>
</evidence>
<evidence type="ECO:0000256" key="2">
    <source>
        <dbReference type="ARBA" id="ARBA00004987"/>
    </source>
</evidence>
<keyword evidence="10" id="KW-0624">Polysaccharide degradation</keyword>
<evidence type="ECO:0000256" key="8">
    <source>
        <dbReference type="ARBA" id="ARBA00023277"/>
    </source>
</evidence>
<dbReference type="InterPro" id="IPR050288">
    <property type="entry name" value="Cellulose_deg_GH3"/>
</dbReference>
<reference evidence="12" key="2">
    <citation type="journal article" date="2023" name="IMA Fungus">
        <title>Comparative genomic study of the Penicillium genus elucidates a diverse pangenome and 15 lateral gene transfer events.</title>
        <authorList>
            <person name="Petersen C."/>
            <person name="Sorensen T."/>
            <person name="Nielsen M.R."/>
            <person name="Sondergaard T.E."/>
            <person name="Sorensen J.L."/>
            <person name="Fitzpatrick D.A."/>
            <person name="Frisvad J.C."/>
            <person name="Nielsen K.L."/>
        </authorList>
    </citation>
    <scope>NUCLEOTIDE SEQUENCE</scope>
    <source>
        <strain evidence="12">IBT 35675</strain>
    </source>
</reference>
<dbReference type="Pfam" id="PF01915">
    <property type="entry name" value="Glyco_hydro_3_C"/>
    <property type="match status" value="1"/>
</dbReference>
<dbReference type="PRINTS" id="PR00133">
    <property type="entry name" value="GLHYDRLASE3"/>
</dbReference>
<organism evidence="12 13">
    <name type="scientific">Penicillium brevicompactum</name>
    <dbReference type="NCBI Taxonomy" id="5074"/>
    <lineage>
        <taxon>Eukaryota</taxon>
        <taxon>Fungi</taxon>
        <taxon>Dikarya</taxon>
        <taxon>Ascomycota</taxon>
        <taxon>Pezizomycotina</taxon>
        <taxon>Eurotiomycetes</taxon>
        <taxon>Eurotiomycetidae</taxon>
        <taxon>Eurotiales</taxon>
        <taxon>Aspergillaceae</taxon>
        <taxon>Penicillium</taxon>
    </lineage>
</organism>
<evidence type="ECO:0000256" key="5">
    <source>
        <dbReference type="ARBA" id="ARBA00022801"/>
    </source>
</evidence>
<dbReference type="InterPro" id="IPR036881">
    <property type="entry name" value="Glyco_hydro_3_C_sf"/>
</dbReference>
<dbReference type="InterPro" id="IPR002772">
    <property type="entry name" value="Glyco_hydro_3_C"/>
</dbReference>
<dbReference type="InterPro" id="IPR037524">
    <property type="entry name" value="PA14/GLEYA"/>
</dbReference>
<accession>A0A9W9QY11</accession>
<name>A0A9W9QY11_PENBR</name>
<evidence type="ECO:0000313" key="13">
    <source>
        <dbReference type="Proteomes" id="UP001148299"/>
    </source>
</evidence>
<keyword evidence="5 12" id="KW-0378">Hydrolase</keyword>
<dbReference type="GO" id="GO:0030245">
    <property type="term" value="P:cellulose catabolic process"/>
    <property type="evidence" value="ECO:0007669"/>
    <property type="project" value="UniProtKB-KW"/>
</dbReference>
<comment type="caution">
    <text evidence="12">The sequence shown here is derived from an EMBL/GenBank/DDBJ whole genome shotgun (WGS) entry which is preliminary data.</text>
</comment>
<dbReference type="AlphaFoldDB" id="A0A9W9QY11"/>
<dbReference type="InterPro" id="IPR011658">
    <property type="entry name" value="PA14_dom"/>
</dbReference>
<evidence type="ECO:0000256" key="3">
    <source>
        <dbReference type="ARBA" id="ARBA00005336"/>
    </source>
</evidence>
<dbReference type="SMART" id="SM01217">
    <property type="entry name" value="Fn3_like"/>
    <property type="match status" value="1"/>
</dbReference>
<dbReference type="InterPro" id="IPR036962">
    <property type="entry name" value="Glyco_hydro_3_N_sf"/>
</dbReference>
<keyword evidence="13" id="KW-1185">Reference proteome</keyword>
<evidence type="ECO:0000256" key="7">
    <source>
        <dbReference type="ARBA" id="ARBA00023180"/>
    </source>
</evidence>
<dbReference type="Gene3D" id="2.60.120.260">
    <property type="entry name" value="Galactose-binding domain-like"/>
    <property type="match status" value="1"/>
</dbReference>
<dbReference type="PROSITE" id="PS51820">
    <property type="entry name" value="PA14"/>
    <property type="match status" value="1"/>
</dbReference>
<dbReference type="PANTHER" id="PTHR42715:SF3">
    <property type="entry name" value="BETA-GLUCOSIDASE B-RELATED"/>
    <property type="match status" value="1"/>
</dbReference>